<dbReference type="EMBL" id="CP072788">
    <property type="protein sequence ID" value="QTR05227.1"/>
    <property type="molecule type" value="Genomic_DNA"/>
</dbReference>
<gene>
    <name evidence="3" type="ORF">J7S33_11380</name>
    <name evidence="2" type="ORF">JOE68_002205</name>
</gene>
<evidence type="ECO:0000313" key="2">
    <source>
        <dbReference type="EMBL" id="MBM7811340.1"/>
    </source>
</evidence>
<keyword evidence="5" id="KW-1185">Reference proteome</keyword>
<feature type="transmembrane region" description="Helical" evidence="1">
    <location>
        <begin position="12"/>
        <end position="30"/>
    </location>
</feature>
<evidence type="ECO:0000313" key="4">
    <source>
        <dbReference type="Proteomes" id="UP000671828"/>
    </source>
</evidence>
<organism evidence="3 4">
    <name type="scientific">Saccharothrix algeriensis</name>
    <dbReference type="NCBI Taxonomy" id="173560"/>
    <lineage>
        <taxon>Bacteria</taxon>
        <taxon>Bacillati</taxon>
        <taxon>Actinomycetota</taxon>
        <taxon>Actinomycetes</taxon>
        <taxon>Pseudonocardiales</taxon>
        <taxon>Pseudonocardiaceae</taxon>
        <taxon>Saccharothrix</taxon>
    </lineage>
</organism>
<keyword evidence="1" id="KW-0812">Transmembrane</keyword>
<dbReference type="EMBL" id="JAFBCL010000001">
    <property type="protein sequence ID" value="MBM7811340.1"/>
    <property type="molecule type" value="Genomic_DNA"/>
</dbReference>
<dbReference type="RefSeq" id="WP_204842242.1">
    <property type="nucleotide sequence ID" value="NZ_JAFBCL010000001.1"/>
</dbReference>
<evidence type="ECO:0000313" key="3">
    <source>
        <dbReference type="EMBL" id="QTR05227.1"/>
    </source>
</evidence>
<name>A0A8T8I3D4_9PSEU</name>
<reference evidence="3" key="2">
    <citation type="submission" date="2021-04" db="EMBL/GenBank/DDBJ databases">
        <title>Saccharothrix algeriensis WGS.</title>
        <authorList>
            <person name="Stuskova K."/>
            <person name="Hakalova E."/>
            <person name="Tebbal A.B."/>
            <person name="Eichmeier A."/>
        </authorList>
    </citation>
    <scope>NUCLEOTIDE SEQUENCE</scope>
    <source>
        <strain evidence="3">NRRL B-24137</strain>
    </source>
</reference>
<dbReference type="Proteomes" id="UP001195724">
    <property type="component" value="Unassembled WGS sequence"/>
</dbReference>
<reference evidence="2 5" key="1">
    <citation type="submission" date="2021-01" db="EMBL/GenBank/DDBJ databases">
        <title>Sequencing the genomes of 1000 actinobacteria strains.</title>
        <authorList>
            <person name="Klenk H.-P."/>
        </authorList>
    </citation>
    <scope>NUCLEOTIDE SEQUENCE [LARGE SCALE GENOMIC DNA]</scope>
    <source>
        <strain evidence="2 5">DSM 44581</strain>
    </source>
</reference>
<keyword evidence="1" id="KW-1133">Transmembrane helix</keyword>
<protein>
    <submittedName>
        <fullName evidence="3">Uncharacterized protein</fullName>
    </submittedName>
</protein>
<evidence type="ECO:0000256" key="1">
    <source>
        <dbReference type="SAM" id="Phobius"/>
    </source>
</evidence>
<accession>A0A8T8I3D4</accession>
<sequence>MAVRLSPVRWALVLLVVGLAGIAVAVALWLPGSRSAEVRRVEATVVTPASCGGPDAHDRVELTIGGQTRTAKLDGCGHRENEVVEVVVPADTNGDLVVQVADSAPVSTPLRTRLAAMLTCLSGLAGGLYAHLLARRAQPTASAEAA</sequence>
<keyword evidence="1" id="KW-0472">Membrane</keyword>
<evidence type="ECO:0000313" key="5">
    <source>
        <dbReference type="Proteomes" id="UP001195724"/>
    </source>
</evidence>
<dbReference type="AlphaFoldDB" id="A0A8T8I3D4"/>
<dbReference type="Proteomes" id="UP000671828">
    <property type="component" value="Chromosome"/>
</dbReference>
<proteinExistence type="predicted"/>